<protein>
    <submittedName>
        <fullName evidence="1">Uncharacterized protein</fullName>
    </submittedName>
</protein>
<organism evidence="1 2">
    <name type="scientific">Ruegeria atlantica</name>
    <dbReference type="NCBI Taxonomy" id="81569"/>
    <lineage>
        <taxon>Bacteria</taxon>
        <taxon>Pseudomonadati</taxon>
        <taxon>Pseudomonadota</taxon>
        <taxon>Alphaproteobacteria</taxon>
        <taxon>Rhodobacterales</taxon>
        <taxon>Roseobacteraceae</taxon>
        <taxon>Ruegeria</taxon>
    </lineage>
</organism>
<proteinExistence type="predicted"/>
<name>A0AA90YTQ1_9RHOB</name>
<sequence length="372" mass="41816">MAVYKIPKQELGVAPGFKVTFHGKVNVEFPKASIEIPTKVTGCNPYTYRVSLDPAKGRWTSEDSHKWTFLNHEVVVRISIDPARPRYVAAEVYHPVKNKRQRLWHDEFDIFGPYKKRKVEMFAQGAFIDPIKSNADHTYAVGYNDAGKRNYLWPCGGDHDENQRSIGHGMAFQPECDCLSQMRTDPVTKGLAGIRYGLDGVCHQATNRIMCTAGLEVNDAKGYKSKGWAYLTHTLYGRLGLLAIDGKGAEKWRSICNGCLTKKYPRCSEETEFLVSENEHPDLMQMHIDSNQELVLQVRRDLLDAYNELEAGNLAPKEYADVLNAVINGYKAKMQNVLGSTLHTEMFDEVANVDVVVVDPNIAEAVFSQPAL</sequence>
<accession>A0AA90YTQ1</accession>
<dbReference type="RefSeq" id="WP_171330295.1">
    <property type="nucleotide sequence ID" value="NZ_WVRA01000003.1"/>
</dbReference>
<comment type="caution">
    <text evidence="1">The sequence shown here is derived from an EMBL/GenBank/DDBJ whole genome shotgun (WGS) entry which is preliminary data.</text>
</comment>
<gene>
    <name evidence="1" type="ORF">GS634_12220</name>
</gene>
<dbReference type="EMBL" id="WVRA01000003">
    <property type="protein sequence ID" value="NOE18886.1"/>
    <property type="molecule type" value="Genomic_DNA"/>
</dbReference>
<dbReference type="AlphaFoldDB" id="A0AA90YTQ1"/>
<dbReference type="Proteomes" id="UP000597886">
    <property type="component" value="Unassembled WGS sequence"/>
</dbReference>
<evidence type="ECO:0000313" key="1">
    <source>
        <dbReference type="EMBL" id="NOE18886.1"/>
    </source>
</evidence>
<evidence type="ECO:0000313" key="2">
    <source>
        <dbReference type="Proteomes" id="UP000597886"/>
    </source>
</evidence>
<reference evidence="1" key="1">
    <citation type="submission" date="2019-12" db="EMBL/GenBank/DDBJ databases">
        <title>Ruegeria JWLKs population differentiation of coral mucus and skeleton niches.</title>
        <authorList>
            <person name="Luo D."/>
        </authorList>
    </citation>
    <scope>NUCLEOTIDE SEQUENCE</scope>
    <source>
        <strain evidence="1">HKCCD6181</strain>
    </source>
</reference>